<evidence type="ECO:0000313" key="1">
    <source>
        <dbReference type="EMBL" id="RZF53689.1"/>
    </source>
</evidence>
<protein>
    <submittedName>
        <fullName evidence="1">Uncharacterized protein</fullName>
    </submittedName>
</protein>
<evidence type="ECO:0000313" key="2">
    <source>
        <dbReference type="Proteomes" id="UP000292110"/>
    </source>
</evidence>
<organism evidence="1 2">
    <name type="scientific">Acinetobacter halotolerans</name>
    <dbReference type="NCBI Taxonomy" id="1752076"/>
    <lineage>
        <taxon>Bacteria</taxon>
        <taxon>Pseudomonadati</taxon>
        <taxon>Pseudomonadota</taxon>
        <taxon>Gammaproteobacteria</taxon>
        <taxon>Moraxellales</taxon>
        <taxon>Moraxellaceae</taxon>
        <taxon>Acinetobacter</taxon>
    </lineage>
</organism>
<sequence>MVGDMIKLPLVGPAYKMNAQTMSSQNCINWYPQTIEYPTGSRVAALMPTPGLKKIFQGDSAAIRCLHVLSNGALLIVIGKKLYHSKSNRFDPQFIGEVSGLGTVNVADNGNLAILVNGTYSYSLDLKTLGLTRLSGSSIPRSTHVLFLDGRFVVNKAKTGQFHWSDLYSNKFDALSYATAESSPDTITAIVSFNRELWLFGSQTVERYYSSSSQNAPYARLSGGAMAFGCLSPDSIVALATGVIWLSLSEFGGHQIVMSAGGVPERISTHAIEEEIASFSKTSDAIAYAYQQEGHVFYVISFPSASTTFCFDVSTGLWHQRSYANAQGFHERHRSQHHAFFNGIHIVGDYKNGKLYQLDKQTYTDDGDLIMRERTVQAVITDGKLTRFNNLEIVCEVAFSGNQNAPTPQPPDISCDGAISSVRTGEVIPESMTYEEYIAANSDPELSHIFTLNGQVVPLSTILETISFEPVFDPQPSDFIPPEMIPAGYKDPAVLGWGVMTDWTNTTNQTHRLQLEYSKSVPMQLFFWLNPTADGNKVCLSPTDTCSPTETSGVNLFSADYSNKNIEYKLNDGDFYQIQIENFGEYLASALFSSVMYHSEFDALFTEGGFGYFGVQIENSNLTIFGSDGLSGPEPNTVTLRDVVGNSIISDMFGLSEIVLHSCGFQIFFE</sequence>
<proteinExistence type="predicted"/>
<keyword evidence="2" id="KW-1185">Reference proteome</keyword>
<name>A0A4Q6XHL9_9GAMM</name>
<dbReference type="AlphaFoldDB" id="A0A4Q6XHL9"/>
<accession>A0A4Q6XHL9</accession>
<dbReference type="Proteomes" id="UP000292110">
    <property type="component" value="Unassembled WGS sequence"/>
</dbReference>
<dbReference type="EMBL" id="SGIM01000004">
    <property type="protein sequence ID" value="RZF53689.1"/>
    <property type="molecule type" value="Genomic_DNA"/>
</dbReference>
<comment type="caution">
    <text evidence="1">The sequence shown here is derived from an EMBL/GenBank/DDBJ whole genome shotgun (WGS) entry which is preliminary data.</text>
</comment>
<dbReference type="SUPFAM" id="SSF50965">
    <property type="entry name" value="Galactose oxidase, central domain"/>
    <property type="match status" value="1"/>
</dbReference>
<reference evidence="1 2" key="1">
    <citation type="submission" date="2019-02" db="EMBL/GenBank/DDBJ databases">
        <title>The draft genome of Acinetobacter halotolerans strain JCM 31009.</title>
        <authorList>
            <person name="Qin J."/>
            <person name="Feng Y."/>
            <person name="Nemec A."/>
            <person name="Zong Z."/>
        </authorList>
    </citation>
    <scope>NUCLEOTIDE SEQUENCE [LARGE SCALE GENOMIC DNA]</scope>
    <source>
        <strain evidence="1 2">JCM 31009</strain>
    </source>
</reference>
<dbReference type="InterPro" id="IPR011043">
    <property type="entry name" value="Gal_Oxase/kelch_b-propeller"/>
</dbReference>
<gene>
    <name evidence="1" type="ORF">EXE30_06855</name>
</gene>